<name>A0A8B6GHA1_MYTGA</name>
<dbReference type="PANTHER" id="PTHR22803">
    <property type="entry name" value="MANNOSE, PHOSPHOLIPASE, LECTIN RECEPTOR RELATED"/>
    <property type="match status" value="1"/>
</dbReference>
<evidence type="ECO:0000259" key="1">
    <source>
        <dbReference type="PROSITE" id="PS50041"/>
    </source>
</evidence>
<dbReference type="InterPro" id="IPR050111">
    <property type="entry name" value="C-type_lectin/snaclec_domain"/>
</dbReference>
<dbReference type="SUPFAM" id="SSF56436">
    <property type="entry name" value="C-type lectin-like"/>
    <property type="match status" value="1"/>
</dbReference>
<keyword evidence="3" id="KW-1185">Reference proteome</keyword>
<protein>
    <recommendedName>
        <fullName evidence="1">C-type lectin domain-containing protein</fullName>
    </recommendedName>
</protein>
<dbReference type="Proteomes" id="UP000596742">
    <property type="component" value="Unassembled WGS sequence"/>
</dbReference>
<dbReference type="CDD" id="cd00037">
    <property type="entry name" value="CLECT"/>
    <property type="match status" value="1"/>
</dbReference>
<reference evidence="2" key="1">
    <citation type="submission" date="2018-11" db="EMBL/GenBank/DDBJ databases">
        <authorList>
            <person name="Alioto T."/>
            <person name="Alioto T."/>
        </authorList>
    </citation>
    <scope>NUCLEOTIDE SEQUENCE</scope>
</reference>
<dbReference type="PROSITE" id="PS50041">
    <property type="entry name" value="C_TYPE_LECTIN_2"/>
    <property type="match status" value="1"/>
</dbReference>
<proteinExistence type="predicted"/>
<comment type="caution">
    <text evidence="2">The sequence shown here is derived from an EMBL/GenBank/DDBJ whole genome shotgun (WGS) entry which is preliminary data.</text>
</comment>
<dbReference type="EMBL" id="UYJE01008459">
    <property type="protein sequence ID" value="VDI64081.1"/>
    <property type="molecule type" value="Genomic_DNA"/>
</dbReference>
<dbReference type="InterPro" id="IPR016186">
    <property type="entry name" value="C-type_lectin-like/link_sf"/>
</dbReference>
<feature type="domain" description="C-type lectin" evidence="1">
    <location>
        <begin position="93"/>
        <end position="213"/>
    </location>
</feature>
<gene>
    <name evidence="2" type="ORF">MGAL_10B066363</name>
</gene>
<sequence length="217" mass="24843">MHAGKKSTFTIKSGETLMSSSYTTDVYSKSKSACAAMCVLDDRCCVASFSEESSICRYDRVDNCCVATDNATGWSVMTRNQYISMPCTEYIHFGVSSYYIFEEHAQWETAKGKCGSLRGKLAELETFAENQFIKDELQTRNTGVNGYWIGGYNFHNDNDMEWVSQPDQPMTFSDMGPNQPDKLMTEICMVMWKDFAFRWGDFLCHIPLPYICEFMHQ</sequence>
<organism evidence="2 3">
    <name type="scientific">Mytilus galloprovincialis</name>
    <name type="common">Mediterranean mussel</name>
    <dbReference type="NCBI Taxonomy" id="29158"/>
    <lineage>
        <taxon>Eukaryota</taxon>
        <taxon>Metazoa</taxon>
        <taxon>Spiralia</taxon>
        <taxon>Lophotrochozoa</taxon>
        <taxon>Mollusca</taxon>
        <taxon>Bivalvia</taxon>
        <taxon>Autobranchia</taxon>
        <taxon>Pteriomorphia</taxon>
        <taxon>Mytilida</taxon>
        <taxon>Mytiloidea</taxon>
        <taxon>Mytilidae</taxon>
        <taxon>Mytilinae</taxon>
        <taxon>Mytilus</taxon>
    </lineage>
</organism>
<dbReference type="OrthoDB" id="10059571at2759"/>
<evidence type="ECO:0000313" key="3">
    <source>
        <dbReference type="Proteomes" id="UP000596742"/>
    </source>
</evidence>
<dbReference type="SMART" id="SM00034">
    <property type="entry name" value="CLECT"/>
    <property type="match status" value="1"/>
</dbReference>
<dbReference type="InterPro" id="IPR016187">
    <property type="entry name" value="CTDL_fold"/>
</dbReference>
<evidence type="ECO:0000313" key="2">
    <source>
        <dbReference type="EMBL" id="VDI64081.1"/>
    </source>
</evidence>
<dbReference type="Pfam" id="PF00059">
    <property type="entry name" value="Lectin_C"/>
    <property type="match status" value="1"/>
</dbReference>
<dbReference type="InterPro" id="IPR001304">
    <property type="entry name" value="C-type_lectin-like"/>
</dbReference>
<dbReference type="AlphaFoldDB" id="A0A8B6GHA1"/>
<dbReference type="Gene3D" id="3.10.100.10">
    <property type="entry name" value="Mannose-Binding Protein A, subunit A"/>
    <property type="match status" value="1"/>
</dbReference>
<accession>A0A8B6GHA1</accession>